<protein>
    <submittedName>
        <fullName evidence="3">Heat-shock protein Hsp20</fullName>
    </submittedName>
</protein>
<evidence type="ECO:0000313" key="4">
    <source>
        <dbReference type="Proteomes" id="UP000239406"/>
    </source>
</evidence>
<dbReference type="Gene3D" id="2.60.40.790">
    <property type="match status" value="1"/>
</dbReference>
<evidence type="ECO:0000256" key="2">
    <source>
        <dbReference type="RuleBase" id="RU003616"/>
    </source>
</evidence>
<dbReference type="InterPro" id="IPR031107">
    <property type="entry name" value="Small_HSP"/>
</dbReference>
<dbReference type="Proteomes" id="UP000239406">
    <property type="component" value="Unassembled WGS sequence"/>
</dbReference>
<dbReference type="SUPFAM" id="SSF49764">
    <property type="entry name" value="HSP20-like chaperones"/>
    <property type="match status" value="1"/>
</dbReference>
<dbReference type="InterPro" id="IPR002068">
    <property type="entry name" value="A-crystallin/Hsp20_dom"/>
</dbReference>
<accession>A0A2S5T9Y9</accession>
<dbReference type="CDD" id="cd06464">
    <property type="entry name" value="ACD_sHsps-like"/>
    <property type="match status" value="1"/>
</dbReference>
<organism evidence="3 4">
    <name type="scientific">Caldimonas thermodepolymerans</name>
    <dbReference type="NCBI Taxonomy" id="215580"/>
    <lineage>
        <taxon>Bacteria</taxon>
        <taxon>Pseudomonadati</taxon>
        <taxon>Pseudomonadota</taxon>
        <taxon>Betaproteobacteria</taxon>
        <taxon>Burkholderiales</taxon>
        <taxon>Sphaerotilaceae</taxon>
        <taxon>Caldimonas</taxon>
    </lineage>
</organism>
<proteinExistence type="inferred from homology"/>
<reference evidence="3 4" key="1">
    <citation type="submission" date="2018-02" db="EMBL/GenBank/DDBJ databases">
        <title>Reclassifiation of [Polyangium] brachysporum DSM 7029 as Guopingzhaonella breviflexa gen. nov., sp. nov., a member of the family Comamonadaceae.</title>
        <authorList>
            <person name="Tang B."/>
        </authorList>
    </citation>
    <scope>NUCLEOTIDE SEQUENCE [LARGE SCALE GENOMIC DNA]</scope>
    <source>
        <strain evidence="3 4">DSM 15344</strain>
    </source>
</reference>
<dbReference type="RefSeq" id="WP_104355859.1">
    <property type="nucleotide sequence ID" value="NZ_CP064338.1"/>
</dbReference>
<evidence type="ECO:0000256" key="1">
    <source>
        <dbReference type="PROSITE-ProRule" id="PRU00285"/>
    </source>
</evidence>
<dbReference type="InterPro" id="IPR008978">
    <property type="entry name" value="HSP20-like_chaperone"/>
</dbReference>
<dbReference type="PANTHER" id="PTHR11527">
    <property type="entry name" value="HEAT-SHOCK PROTEIN 20 FAMILY MEMBER"/>
    <property type="match status" value="1"/>
</dbReference>
<keyword evidence="4" id="KW-1185">Reference proteome</keyword>
<name>A0A2S5T9Y9_9BURK</name>
<sequence>MHATSFFSFPDALSAEFERLRREMDSLFQATGFAPSIRSGAPGAFPALNIGTTPTSVEVHAYAPGIDPSKIELTLDRGVLTIAGERAPDVPDGDARTTVYSRERFSGRFRRAVSLPQDIDPSQVAATYRDGVLRVSIARKGPAQPRRITVQ</sequence>
<dbReference type="EMBL" id="PSNY01000001">
    <property type="protein sequence ID" value="PPE71668.1"/>
    <property type="molecule type" value="Genomic_DNA"/>
</dbReference>
<dbReference type="AlphaFoldDB" id="A0A2S5T9Y9"/>
<gene>
    <name evidence="3" type="ORF">C1702_01355</name>
</gene>
<evidence type="ECO:0000313" key="3">
    <source>
        <dbReference type="EMBL" id="PPE71668.1"/>
    </source>
</evidence>
<dbReference type="Pfam" id="PF00011">
    <property type="entry name" value="HSP20"/>
    <property type="match status" value="1"/>
</dbReference>
<comment type="caution">
    <text evidence="3">The sequence shown here is derived from an EMBL/GenBank/DDBJ whole genome shotgun (WGS) entry which is preliminary data.</text>
</comment>
<comment type="similarity">
    <text evidence="1 2">Belongs to the small heat shock protein (HSP20) family.</text>
</comment>
<dbReference type="PROSITE" id="PS01031">
    <property type="entry name" value="SHSP"/>
    <property type="match status" value="1"/>
</dbReference>